<evidence type="ECO:0000313" key="4">
    <source>
        <dbReference type="Proteomes" id="UP000663868"/>
    </source>
</evidence>
<reference evidence="2" key="1">
    <citation type="submission" date="2021-02" db="EMBL/GenBank/DDBJ databases">
        <authorList>
            <person name="Nowell W R."/>
        </authorList>
    </citation>
    <scope>NUCLEOTIDE SEQUENCE</scope>
</reference>
<dbReference type="EMBL" id="CAJOBB010005903">
    <property type="protein sequence ID" value="CAF4144496.1"/>
    <property type="molecule type" value="Genomic_DNA"/>
</dbReference>
<gene>
    <name evidence="2" type="ORF">KXQ929_LOCUS36898</name>
    <name evidence="3" type="ORF">OXD698_LOCUS42581</name>
</gene>
<dbReference type="Proteomes" id="UP000663868">
    <property type="component" value="Unassembled WGS sequence"/>
</dbReference>
<name>A0A819XPB8_9BILA</name>
<sequence>MLPALVFIVEFNQLPHINSDSFEQIRLLFRLLFKPTCGTVNLQDDFKIWIEGNPLACEECGSDENDIYNRCNCRWLPHIEIDETWSIQNAIRFTSRLFLDKSYTREEWGQLLDKDYSRIPKSRLRLLINYVVHDLLTVSYLVNPVMEKWSYKEFNEASMTFLLTDTSSSTSTHTTTSLKIDKIKKNINGNTFKNVLNFLEPISDDDEIYQDEITVIINATSDDINDDLIDICNDELNGNEGDNVNGYGKRSAGVSRPDPAPRRVRRRNPQ</sequence>
<dbReference type="AlphaFoldDB" id="A0A819XPB8"/>
<evidence type="ECO:0000313" key="2">
    <source>
        <dbReference type="EMBL" id="CAF4144496.1"/>
    </source>
</evidence>
<protein>
    <submittedName>
        <fullName evidence="2">Uncharacterized protein</fullName>
    </submittedName>
</protein>
<evidence type="ECO:0000256" key="1">
    <source>
        <dbReference type="SAM" id="MobiDB-lite"/>
    </source>
</evidence>
<accession>A0A819XPB8</accession>
<evidence type="ECO:0000313" key="3">
    <source>
        <dbReference type="EMBL" id="CAF4234462.1"/>
    </source>
</evidence>
<dbReference type="EMBL" id="CAJOAZ010011276">
    <property type="protein sequence ID" value="CAF4234462.1"/>
    <property type="molecule type" value="Genomic_DNA"/>
</dbReference>
<organism evidence="2 4">
    <name type="scientific">Adineta steineri</name>
    <dbReference type="NCBI Taxonomy" id="433720"/>
    <lineage>
        <taxon>Eukaryota</taxon>
        <taxon>Metazoa</taxon>
        <taxon>Spiralia</taxon>
        <taxon>Gnathifera</taxon>
        <taxon>Rotifera</taxon>
        <taxon>Eurotatoria</taxon>
        <taxon>Bdelloidea</taxon>
        <taxon>Adinetida</taxon>
        <taxon>Adinetidae</taxon>
        <taxon>Adineta</taxon>
    </lineage>
</organism>
<comment type="caution">
    <text evidence="2">The sequence shown here is derived from an EMBL/GenBank/DDBJ whole genome shotgun (WGS) entry which is preliminary data.</text>
</comment>
<dbReference type="Proteomes" id="UP000663844">
    <property type="component" value="Unassembled WGS sequence"/>
</dbReference>
<proteinExistence type="predicted"/>
<feature type="region of interest" description="Disordered" evidence="1">
    <location>
        <begin position="239"/>
        <end position="270"/>
    </location>
</feature>